<dbReference type="EC" id="3.2.1.22" evidence="7"/>
<dbReference type="InterPro" id="IPR013780">
    <property type="entry name" value="Glyco_hydro_b"/>
</dbReference>
<dbReference type="Gene3D" id="2.60.40.1180">
    <property type="entry name" value="Golgi alpha-mannosidase II"/>
    <property type="match status" value="1"/>
</dbReference>
<feature type="domain" description="Glycosyl-hydrolase 97 N-terminal" evidence="5">
    <location>
        <begin position="29"/>
        <end position="276"/>
    </location>
</feature>
<dbReference type="Gene3D" id="3.20.20.70">
    <property type="entry name" value="Aldolase class I"/>
    <property type="match status" value="1"/>
</dbReference>
<dbReference type="Pfam" id="PF10566">
    <property type="entry name" value="Glyco_hydro_97"/>
    <property type="match status" value="1"/>
</dbReference>
<evidence type="ECO:0000256" key="3">
    <source>
        <dbReference type="SAM" id="SignalP"/>
    </source>
</evidence>
<dbReference type="InterPro" id="IPR017853">
    <property type="entry name" value="GH"/>
</dbReference>
<feature type="domain" description="Glycosyl-hydrolase 97 C-terminal oligomerisation" evidence="6">
    <location>
        <begin position="558"/>
        <end position="653"/>
    </location>
</feature>
<dbReference type="SUPFAM" id="SSF51445">
    <property type="entry name" value="(Trans)glycosidases"/>
    <property type="match status" value="1"/>
</dbReference>
<sequence length="660" mass="73010" precursor="true">MRPHRCLRLSLILLAFSAKPLLAQEVRIGSPDGRNTIVLSAGDNRGPVQISVIRDEAELIAPSPCGPRLVGSGVLGKRVERFESKTWRIDSDFTLPWGKTNMVRNRAAAALVDLSWPGTPDWQIELYASDEGVAWRHHLKSPAKIADEGSGFRVNGGPLALYGELASSTTSHEMLYRYAPLAEIPDGVLLEMPLLLTWPDGPAAAITEARVRGFPGMCLQGTGTPGTLRCRLSPLPDQPGVCAVGDALISPWRVVMVADRAGELLESNLLTCLNDPPEGSFAWVKPGKTTMHWWNGEFEQDFKLPPDSTESLDRHRRYIDFCAANNIAYHMVSGDGRSWYRQSSTNYGKPSPDADVTAARPEIRLPEILAYAKEKGVGIRLWVHWRPLSEQLEEAFALYESWGVRGLMVDFLDRDDQAMNEFTERMLSSAARHKLHIQVHGSPKPSGEERTFPNLLNREGVLNLEHLKWSDHCTPDHDVNVAYARALAGLVDYHLGGFHAVPPGEFEPHSLEPDVLGSRCHQLALYVLYENPMPMVADTPERYAGEAGFDFLTACPTTWDETRFVAGEPGEYLVLARRRGDAWYLGGITNHQGRAVPLPLDFLPARGAEARLWLDASLDGGRPNTLKEQRVRLGPTNVPTIQFAPGGGFVGVLRPNPDDR</sequence>
<evidence type="ECO:0000313" key="7">
    <source>
        <dbReference type="EMBL" id="TWT73830.1"/>
    </source>
</evidence>
<feature type="domain" description="Glycosyl-hydrolase 97 catalytic" evidence="4">
    <location>
        <begin position="293"/>
        <end position="461"/>
    </location>
</feature>
<evidence type="ECO:0000313" key="8">
    <source>
        <dbReference type="Proteomes" id="UP000318478"/>
    </source>
</evidence>
<dbReference type="InterPro" id="IPR013785">
    <property type="entry name" value="Aldolase_TIM"/>
</dbReference>
<organism evidence="7 8">
    <name type="scientific">Posidoniimonas polymericola</name>
    <dbReference type="NCBI Taxonomy" id="2528002"/>
    <lineage>
        <taxon>Bacteria</taxon>
        <taxon>Pseudomonadati</taxon>
        <taxon>Planctomycetota</taxon>
        <taxon>Planctomycetia</taxon>
        <taxon>Pirellulales</taxon>
        <taxon>Lacipirellulaceae</taxon>
        <taxon>Posidoniimonas</taxon>
    </lineage>
</organism>
<dbReference type="Gene3D" id="2.70.98.10">
    <property type="match status" value="1"/>
</dbReference>
<dbReference type="PANTHER" id="PTHR35803:SF2">
    <property type="entry name" value="RETAINING ALPHA-GALACTOSIDASE"/>
    <property type="match status" value="1"/>
</dbReference>
<proteinExistence type="predicted"/>
<dbReference type="EMBL" id="SJPO01000009">
    <property type="protein sequence ID" value="TWT73830.1"/>
    <property type="molecule type" value="Genomic_DNA"/>
</dbReference>
<evidence type="ECO:0000259" key="4">
    <source>
        <dbReference type="Pfam" id="PF10566"/>
    </source>
</evidence>
<gene>
    <name evidence="7" type="ORF">Pla123a_37240</name>
</gene>
<dbReference type="RefSeq" id="WP_146589670.1">
    <property type="nucleotide sequence ID" value="NZ_SJPO01000009.1"/>
</dbReference>
<evidence type="ECO:0000259" key="6">
    <source>
        <dbReference type="Pfam" id="PF14509"/>
    </source>
</evidence>
<dbReference type="AlphaFoldDB" id="A0A5C5YER3"/>
<dbReference type="Pfam" id="PF14508">
    <property type="entry name" value="GH97_N"/>
    <property type="match status" value="1"/>
</dbReference>
<feature type="chain" id="PRO_5022734962" evidence="3">
    <location>
        <begin position="24"/>
        <end position="660"/>
    </location>
</feature>
<dbReference type="InterPro" id="IPR029486">
    <property type="entry name" value="GH97_N"/>
</dbReference>
<dbReference type="Proteomes" id="UP000318478">
    <property type="component" value="Unassembled WGS sequence"/>
</dbReference>
<name>A0A5C5YER3_9BACT</name>
<keyword evidence="2 7" id="KW-0326">Glycosidase</keyword>
<dbReference type="GO" id="GO:0030246">
    <property type="term" value="F:carbohydrate binding"/>
    <property type="evidence" value="ECO:0007669"/>
    <property type="project" value="InterPro"/>
</dbReference>
<dbReference type="GO" id="GO:0004557">
    <property type="term" value="F:alpha-galactosidase activity"/>
    <property type="evidence" value="ECO:0007669"/>
    <property type="project" value="UniProtKB-EC"/>
</dbReference>
<dbReference type="PANTHER" id="PTHR35803">
    <property type="entry name" value="GLUCAN 1,4-ALPHA-GLUCOSIDASE SUSB-RELATED"/>
    <property type="match status" value="1"/>
</dbReference>
<protein>
    <submittedName>
        <fullName evidence="7">Retaining alpha-galactosidase</fullName>
        <ecNumber evidence="7">3.2.1.22</ecNumber>
    </submittedName>
</protein>
<dbReference type="Pfam" id="PF14509">
    <property type="entry name" value="GH97_C"/>
    <property type="match status" value="1"/>
</dbReference>
<dbReference type="InterPro" id="IPR019563">
    <property type="entry name" value="GH97_catalytic"/>
</dbReference>
<dbReference type="InterPro" id="IPR029483">
    <property type="entry name" value="GH97_C"/>
</dbReference>
<keyword evidence="3" id="KW-0732">Signal</keyword>
<dbReference type="InterPro" id="IPR014718">
    <property type="entry name" value="GH-type_carb-bd"/>
</dbReference>
<evidence type="ECO:0000256" key="2">
    <source>
        <dbReference type="ARBA" id="ARBA00023295"/>
    </source>
</evidence>
<evidence type="ECO:0000256" key="1">
    <source>
        <dbReference type="ARBA" id="ARBA00022801"/>
    </source>
</evidence>
<keyword evidence="8" id="KW-1185">Reference proteome</keyword>
<reference evidence="7 8" key="1">
    <citation type="submission" date="2019-02" db="EMBL/GenBank/DDBJ databases">
        <title>Deep-cultivation of Planctomycetes and their phenomic and genomic characterization uncovers novel biology.</title>
        <authorList>
            <person name="Wiegand S."/>
            <person name="Jogler M."/>
            <person name="Boedeker C."/>
            <person name="Pinto D."/>
            <person name="Vollmers J."/>
            <person name="Rivas-Marin E."/>
            <person name="Kohn T."/>
            <person name="Peeters S.H."/>
            <person name="Heuer A."/>
            <person name="Rast P."/>
            <person name="Oberbeckmann S."/>
            <person name="Bunk B."/>
            <person name="Jeske O."/>
            <person name="Meyerdierks A."/>
            <person name="Storesund J.E."/>
            <person name="Kallscheuer N."/>
            <person name="Luecker S."/>
            <person name="Lage O.M."/>
            <person name="Pohl T."/>
            <person name="Merkel B.J."/>
            <person name="Hornburger P."/>
            <person name="Mueller R.-W."/>
            <person name="Bruemmer F."/>
            <person name="Labrenz M."/>
            <person name="Spormann A.M."/>
            <person name="Op Den Camp H."/>
            <person name="Overmann J."/>
            <person name="Amann R."/>
            <person name="Jetten M.S.M."/>
            <person name="Mascher T."/>
            <person name="Medema M.H."/>
            <person name="Devos D.P."/>
            <person name="Kaster A.-K."/>
            <person name="Ovreas L."/>
            <person name="Rohde M."/>
            <person name="Galperin M.Y."/>
            <person name="Jogler C."/>
        </authorList>
    </citation>
    <scope>NUCLEOTIDE SEQUENCE [LARGE SCALE GENOMIC DNA]</scope>
    <source>
        <strain evidence="7 8">Pla123a</strain>
    </source>
</reference>
<feature type="signal peptide" evidence="3">
    <location>
        <begin position="1"/>
        <end position="23"/>
    </location>
</feature>
<keyword evidence="1 7" id="KW-0378">Hydrolase</keyword>
<accession>A0A5C5YER3</accession>
<evidence type="ECO:0000259" key="5">
    <source>
        <dbReference type="Pfam" id="PF14508"/>
    </source>
</evidence>
<dbReference type="InterPro" id="IPR052720">
    <property type="entry name" value="Glycosyl_hydrolase_97"/>
</dbReference>
<comment type="caution">
    <text evidence="7">The sequence shown here is derived from an EMBL/GenBank/DDBJ whole genome shotgun (WGS) entry which is preliminary data.</text>
</comment>
<dbReference type="OrthoDB" id="57532at2"/>